<organism evidence="2 3">
    <name type="scientific">Neonectria punicea</name>
    <dbReference type="NCBI Taxonomy" id="979145"/>
    <lineage>
        <taxon>Eukaryota</taxon>
        <taxon>Fungi</taxon>
        <taxon>Dikarya</taxon>
        <taxon>Ascomycota</taxon>
        <taxon>Pezizomycotina</taxon>
        <taxon>Sordariomycetes</taxon>
        <taxon>Hypocreomycetidae</taxon>
        <taxon>Hypocreales</taxon>
        <taxon>Nectriaceae</taxon>
        <taxon>Neonectria</taxon>
    </lineage>
</organism>
<feature type="compositionally biased region" description="Basic and acidic residues" evidence="1">
    <location>
        <begin position="392"/>
        <end position="405"/>
    </location>
</feature>
<evidence type="ECO:0000313" key="3">
    <source>
        <dbReference type="Proteomes" id="UP001498476"/>
    </source>
</evidence>
<accession>A0ABR1H8T6</accession>
<keyword evidence="3" id="KW-1185">Reference proteome</keyword>
<evidence type="ECO:0000256" key="1">
    <source>
        <dbReference type="SAM" id="MobiDB-lite"/>
    </source>
</evidence>
<name>A0ABR1H8T6_9HYPO</name>
<proteinExistence type="predicted"/>
<dbReference type="EMBL" id="JAZAVJ010000057">
    <property type="protein sequence ID" value="KAK7417464.1"/>
    <property type="molecule type" value="Genomic_DNA"/>
</dbReference>
<evidence type="ECO:0000313" key="2">
    <source>
        <dbReference type="EMBL" id="KAK7417464.1"/>
    </source>
</evidence>
<dbReference type="Proteomes" id="UP001498476">
    <property type="component" value="Unassembled WGS sequence"/>
</dbReference>
<feature type="region of interest" description="Disordered" evidence="1">
    <location>
        <begin position="392"/>
        <end position="414"/>
    </location>
</feature>
<protein>
    <recommendedName>
        <fullName evidence="4">C2H2-type domain-containing protein</fullName>
    </recommendedName>
</protein>
<feature type="region of interest" description="Disordered" evidence="1">
    <location>
        <begin position="1"/>
        <end position="60"/>
    </location>
</feature>
<gene>
    <name evidence="2" type="ORF">QQX98_004584</name>
</gene>
<comment type="caution">
    <text evidence="2">The sequence shown here is derived from an EMBL/GenBank/DDBJ whole genome shotgun (WGS) entry which is preliminary data.</text>
</comment>
<evidence type="ECO:0008006" key="4">
    <source>
        <dbReference type="Google" id="ProtNLM"/>
    </source>
</evidence>
<sequence length="521" mass="58194">MPGGSMAGGEDQVEDQGGSPEISDSHQSMQEGVPGDVGKVTKIGPERSVRMKLGKNKPPDKDIAMKLTVRRKDKPRIPCPLYRHNPAESRQCRTFEAPSVADVLHHILQVHGKLVFCSKCKAVFNSPASESPECKIQHELFELHLRRKACQENRFKISDVAEYQLDPTADLALRQRSTLPYFENSVRPFESASLLQPNHPFLCPALVHPGPEYSGNDVLAFEGRDFPRFEDSMIETGICDATSSTGDSRYAKSIFSETASETSQTSQSYRDHVKPAREVLVDLLIKDAVLERLLATGAADSNIGVERLAVNFRRMLIMYSEELLQLADTIALKEAGKLVRSSSGYLSAMVRTQFGSSSEHPLQELARPMTKQERLEKEKRLGQYIRSLDEAERREVSDLRPDRGYQVDGDDDDYDERTITSALQHIKEFLQSGEPMENLRERLRGFVTPDIQLEICSTSDSDDSTATLRISTSEFLMREATKCLLIIKSPPPNLTTAHRLRLRVASILAIGAACSARRDSS</sequence>
<reference evidence="2 3" key="1">
    <citation type="journal article" date="2025" name="Microbiol. Resour. Announc.">
        <title>Draft genome sequences for Neonectria magnoliae and Neonectria punicea, canker pathogens of Liriodendron tulipifera and Acer saccharum in West Virginia.</title>
        <authorList>
            <person name="Petronek H.M."/>
            <person name="Kasson M.T."/>
            <person name="Metheny A.M."/>
            <person name="Stauder C.M."/>
            <person name="Lovett B."/>
            <person name="Lynch S.C."/>
            <person name="Garnas J.R."/>
            <person name="Kasson L.R."/>
            <person name="Stajich J.E."/>
        </authorList>
    </citation>
    <scope>NUCLEOTIDE SEQUENCE [LARGE SCALE GENOMIC DNA]</scope>
    <source>
        <strain evidence="2 3">NRRL 64653</strain>
    </source>
</reference>